<gene>
    <name evidence="1" type="ORF">CHC34_11520</name>
</gene>
<dbReference type="AlphaFoldDB" id="A0A7U5YQH7"/>
<evidence type="ECO:0000313" key="1">
    <source>
        <dbReference type="EMBL" id="AXD71527.1"/>
    </source>
</evidence>
<organism evidence="1 2">
    <name type="scientific">Salmonella enterica</name>
    <name type="common">Salmonella choleraesuis</name>
    <dbReference type="NCBI Taxonomy" id="28901"/>
    <lineage>
        <taxon>Bacteria</taxon>
        <taxon>Pseudomonadati</taxon>
        <taxon>Pseudomonadota</taxon>
        <taxon>Gammaproteobacteria</taxon>
        <taxon>Enterobacterales</taxon>
        <taxon>Enterobacteriaceae</taxon>
        <taxon>Salmonella</taxon>
    </lineage>
</organism>
<name>A0A7U5YQH7_SALER</name>
<dbReference type="EMBL" id="CP030219">
    <property type="protein sequence ID" value="AXD71527.1"/>
    <property type="molecule type" value="Genomic_DNA"/>
</dbReference>
<protein>
    <submittedName>
        <fullName evidence="1">Uncharacterized protein</fullName>
    </submittedName>
</protein>
<sequence>MLPFLTLIKINAMEIKEIRRRRLKEWFADGKYPEKDSSYISQVINGKAIGEKAARRLERDYEMPEMFLDMPYDVQESKTVELTDRQRKVVDLLDSLPDDEVDEFIVKLQERKAFYDRRLRAYLAKNMP</sequence>
<dbReference type="Proteomes" id="UP000251994">
    <property type="component" value="Chromosome"/>
</dbReference>
<accession>A0A7U5YQH7</accession>
<reference evidence="1 2" key="1">
    <citation type="submission" date="2018-06" db="EMBL/GenBank/DDBJ databases">
        <title>Completed Genome Sequences of 32 Strains from Various Serotypes of Salmonella enterica.</title>
        <authorList>
            <person name="Nash J.H.E."/>
            <person name="Robertson J."/>
            <person name="Bessonov K."/>
        </authorList>
    </citation>
    <scope>NUCLEOTIDE SEQUENCE [LARGE SCALE GENOMIC DNA]</scope>
    <source>
        <strain evidence="1 2">SA20021456</strain>
    </source>
</reference>
<proteinExistence type="predicted"/>
<evidence type="ECO:0000313" key="2">
    <source>
        <dbReference type="Proteomes" id="UP000251994"/>
    </source>
</evidence>